<dbReference type="Proteomes" id="UP000217211">
    <property type="component" value="Plasmid pSJ05684b"/>
</dbReference>
<evidence type="ECO:0000313" key="2">
    <source>
        <dbReference type="Proteomes" id="UP000217211"/>
    </source>
</evidence>
<name>A0A249PJQ8_9HYPH</name>
<accession>A0A249PJQ8</accession>
<dbReference type="KEGG" id="esj:SJ05684_b49950"/>
<protein>
    <submittedName>
        <fullName evidence="1">Mobile element protein</fullName>
    </submittedName>
</protein>
<keyword evidence="1" id="KW-0614">Plasmid</keyword>
<sequence length="72" mass="8000">MIGNPTIADAILDRLVHNASRIDLSRELAKAASNTIRRLTARQSRAIQINNPGAHRLADFIGIRIRRGAKSW</sequence>
<keyword evidence="2" id="KW-1185">Reference proteome</keyword>
<dbReference type="AlphaFoldDB" id="A0A249PJQ8"/>
<evidence type="ECO:0000313" key="1">
    <source>
        <dbReference type="EMBL" id="ASY65977.1"/>
    </source>
</evidence>
<proteinExistence type="predicted"/>
<dbReference type="EMBL" id="CP023068">
    <property type="protein sequence ID" value="ASY65977.1"/>
    <property type="molecule type" value="Genomic_DNA"/>
</dbReference>
<geneLocation type="plasmid" evidence="2">
    <name>psj05684b</name>
</geneLocation>
<organism evidence="1 2">
    <name type="scientific">Sinorhizobium sojae CCBAU 05684</name>
    <dbReference type="NCBI Taxonomy" id="716928"/>
    <lineage>
        <taxon>Bacteria</taxon>
        <taxon>Pseudomonadati</taxon>
        <taxon>Pseudomonadota</taxon>
        <taxon>Alphaproteobacteria</taxon>
        <taxon>Hyphomicrobiales</taxon>
        <taxon>Rhizobiaceae</taxon>
        <taxon>Sinorhizobium/Ensifer group</taxon>
        <taxon>Sinorhizobium</taxon>
    </lineage>
</organism>
<gene>
    <name evidence="1" type="ORF">SJ05684_b49950</name>
</gene>
<reference evidence="1 2" key="1">
    <citation type="submission" date="2017-08" db="EMBL/GenBank/DDBJ databases">
        <title>Multipartite genome sequences of Sinorhizobium species nodulating soybeans.</title>
        <authorList>
            <person name="Tian C.F."/>
        </authorList>
    </citation>
    <scope>NUCLEOTIDE SEQUENCE [LARGE SCALE GENOMIC DNA]</scope>
    <source>
        <strain evidence="1 2">CCBAU 05684</strain>
        <plasmid evidence="2">psj05684b</plasmid>
    </source>
</reference>